<dbReference type="InterPro" id="IPR050565">
    <property type="entry name" value="LYPA1-2/EST-like"/>
</dbReference>
<comment type="similarity">
    <text evidence="1">Belongs to the AB hydrolase superfamily. AB hydrolase 2 family.</text>
</comment>
<proteinExistence type="inferred from homology"/>
<feature type="compositionally biased region" description="Acidic residues" evidence="2">
    <location>
        <begin position="191"/>
        <end position="214"/>
    </location>
</feature>
<feature type="domain" description="Phospholipase/carboxylesterase/thioesterase" evidence="3">
    <location>
        <begin position="12"/>
        <end position="169"/>
    </location>
</feature>
<dbReference type="GO" id="GO:0005737">
    <property type="term" value="C:cytoplasm"/>
    <property type="evidence" value="ECO:0007669"/>
    <property type="project" value="TreeGrafter"/>
</dbReference>
<reference evidence="4" key="2">
    <citation type="submission" date="2023-01" db="EMBL/GenBank/DDBJ databases">
        <authorList>
            <person name="Petersen C."/>
        </authorList>
    </citation>
    <scope>NUCLEOTIDE SEQUENCE</scope>
    <source>
        <strain evidence="4">IBT 17514</strain>
    </source>
</reference>
<comment type="caution">
    <text evidence="4">The sequence shown here is derived from an EMBL/GenBank/DDBJ whole genome shotgun (WGS) entry which is preliminary data.</text>
</comment>
<accession>A0AAD6HVC8</accession>
<dbReference type="Proteomes" id="UP001215712">
    <property type="component" value="Unassembled WGS sequence"/>
</dbReference>
<dbReference type="AlphaFoldDB" id="A0AAD6HVC8"/>
<gene>
    <name evidence="4" type="ORF">N7493_001764</name>
</gene>
<sequence>MSRQGYPAPLVITPLSENHTHTIIALHGMGSNAERFGHELLASANLQSRLPAVKFVFPTASKRRSTVLKRTPINQWFDNYSLDDPGQRAELQINGLCETAAFLRALITKEASLLGEGGYRKVILWGLSQGCATGIFTVLGGWPDETEPKSVGAFVGMSGWLPFEQQLKEILQCDGSPTSPGNDNHESSSDEEKDDLSSEEESDEGNFSDTEDDSFQQSTASDDGFDIFQRGEEPEVPLPIEAVDYIRDILDLPALSTSEDQQVPSNLPQLDIPIFLGHGTEDSKVAVHLGEKMSRVLSTGLGMNVTWKPYEGLGHWYRVEDEIEDILKFVESRVQIPLVTPDRSVPLI</sequence>
<dbReference type="InterPro" id="IPR003140">
    <property type="entry name" value="PLipase/COase/thioEstase"/>
</dbReference>
<dbReference type="InterPro" id="IPR029058">
    <property type="entry name" value="AB_hydrolase_fold"/>
</dbReference>
<evidence type="ECO:0000313" key="5">
    <source>
        <dbReference type="Proteomes" id="UP001215712"/>
    </source>
</evidence>
<evidence type="ECO:0000256" key="2">
    <source>
        <dbReference type="SAM" id="MobiDB-lite"/>
    </source>
</evidence>
<reference evidence="4" key="1">
    <citation type="journal article" date="2023" name="IMA Fungus">
        <title>Comparative genomic study of the Penicillium genus elucidates a diverse pangenome and 15 lateral gene transfer events.</title>
        <authorList>
            <person name="Petersen C."/>
            <person name="Sorensen T."/>
            <person name="Nielsen M.R."/>
            <person name="Sondergaard T.E."/>
            <person name="Sorensen J.L."/>
            <person name="Fitzpatrick D.A."/>
            <person name="Frisvad J.C."/>
            <person name="Nielsen K.L."/>
        </authorList>
    </citation>
    <scope>NUCLEOTIDE SEQUENCE</scope>
    <source>
        <strain evidence="4">IBT 17514</strain>
    </source>
</reference>
<feature type="domain" description="Phospholipase/carboxylesterase/thioesterase" evidence="3">
    <location>
        <begin position="262"/>
        <end position="331"/>
    </location>
</feature>
<dbReference type="GO" id="GO:0008474">
    <property type="term" value="F:palmitoyl-(protein) hydrolase activity"/>
    <property type="evidence" value="ECO:0007669"/>
    <property type="project" value="TreeGrafter"/>
</dbReference>
<dbReference type="GO" id="GO:0017000">
    <property type="term" value="P:antibiotic biosynthetic process"/>
    <property type="evidence" value="ECO:0007669"/>
    <property type="project" value="UniProtKB-ARBA"/>
</dbReference>
<evidence type="ECO:0000256" key="1">
    <source>
        <dbReference type="ARBA" id="ARBA00006499"/>
    </source>
</evidence>
<protein>
    <recommendedName>
        <fullName evidence="3">Phospholipase/carboxylesterase/thioesterase domain-containing protein</fullName>
    </recommendedName>
</protein>
<evidence type="ECO:0000313" key="4">
    <source>
        <dbReference type="EMBL" id="KAJ5738609.1"/>
    </source>
</evidence>
<feature type="region of interest" description="Disordered" evidence="2">
    <location>
        <begin position="172"/>
        <end position="227"/>
    </location>
</feature>
<keyword evidence="5" id="KW-1185">Reference proteome</keyword>
<dbReference type="GO" id="GO:0052689">
    <property type="term" value="F:carboxylic ester hydrolase activity"/>
    <property type="evidence" value="ECO:0007669"/>
    <property type="project" value="TreeGrafter"/>
</dbReference>
<dbReference type="EMBL" id="JAQJAN010000002">
    <property type="protein sequence ID" value="KAJ5738609.1"/>
    <property type="molecule type" value="Genomic_DNA"/>
</dbReference>
<evidence type="ECO:0000259" key="3">
    <source>
        <dbReference type="Pfam" id="PF02230"/>
    </source>
</evidence>
<dbReference type="Gene3D" id="3.40.50.1820">
    <property type="entry name" value="alpha/beta hydrolase"/>
    <property type="match status" value="1"/>
</dbReference>
<dbReference type="GO" id="GO:0072330">
    <property type="term" value="P:monocarboxylic acid biosynthetic process"/>
    <property type="evidence" value="ECO:0007669"/>
    <property type="project" value="UniProtKB-ARBA"/>
</dbReference>
<dbReference type="PANTHER" id="PTHR10655">
    <property type="entry name" value="LYSOPHOSPHOLIPASE-RELATED"/>
    <property type="match status" value="1"/>
</dbReference>
<dbReference type="Pfam" id="PF02230">
    <property type="entry name" value="Abhydrolase_2"/>
    <property type="match status" value="2"/>
</dbReference>
<dbReference type="SUPFAM" id="SSF53474">
    <property type="entry name" value="alpha/beta-Hydrolases"/>
    <property type="match status" value="1"/>
</dbReference>
<organism evidence="4 5">
    <name type="scientific">Penicillium malachiteum</name>
    <dbReference type="NCBI Taxonomy" id="1324776"/>
    <lineage>
        <taxon>Eukaryota</taxon>
        <taxon>Fungi</taxon>
        <taxon>Dikarya</taxon>
        <taxon>Ascomycota</taxon>
        <taxon>Pezizomycotina</taxon>
        <taxon>Eurotiomycetes</taxon>
        <taxon>Eurotiomycetidae</taxon>
        <taxon>Eurotiales</taxon>
        <taxon>Aspergillaceae</taxon>
        <taxon>Penicillium</taxon>
    </lineage>
</organism>
<dbReference type="PANTHER" id="PTHR10655:SF64">
    <property type="entry name" value="PHOSPHOLIPASE_CARBOXYLESTERASE_THIOESTERASE DOMAIN-CONTAINING PROTEIN"/>
    <property type="match status" value="1"/>
</dbReference>
<name>A0AAD6HVC8_9EURO</name>